<dbReference type="EMBL" id="BMAV01026633">
    <property type="protein sequence ID" value="GFS52043.1"/>
    <property type="molecule type" value="Genomic_DNA"/>
</dbReference>
<comment type="caution">
    <text evidence="1">The sequence shown here is derived from an EMBL/GenBank/DDBJ whole genome shotgun (WGS) entry which is preliminary data.</text>
</comment>
<evidence type="ECO:0000313" key="1">
    <source>
        <dbReference type="EMBL" id="GFS52043.1"/>
    </source>
</evidence>
<dbReference type="OrthoDB" id="6437576at2759"/>
<reference evidence="1" key="1">
    <citation type="submission" date="2020-08" db="EMBL/GenBank/DDBJ databases">
        <title>Multicomponent nature underlies the extraordinary mechanical properties of spider dragline silk.</title>
        <authorList>
            <person name="Kono N."/>
            <person name="Nakamura H."/>
            <person name="Mori M."/>
            <person name="Yoshida Y."/>
            <person name="Ohtoshi R."/>
            <person name="Malay A.D."/>
            <person name="Moran D.A.P."/>
            <person name="Tomita M."/>
            <person name="Numata K."/>
            <person name="Arakawa K."/>
        </authorList>
    </citation>
    <scope>NUCLEOTIDE SEQUENCE</scope>
</reference>
<accession>A0A8X6MEV7</accession>
<gene>
    <name evidence="1" type="ORF">TNIN_256751</name>
</gene>
<dbReference type="AlphaFoldDB" id="A0A8X6MEV7"/>
<name>A0A8X6MEV7_9ARAC</name>
<protein>
    <submittedName>
        <fullName evidence="1">Uncharacterized protein</fullName>
    </submittedName>
</protein>
<dbReference type="Proteomes" id="UP000886998">
    <property type="component" value="Unassembled WGS sequence"/>
</dbReference>
<keyword evidence="2" id="KW-1185">Reference proteome</keyword>
<organism evidence="1 2">
    <name type="scientific">Trichonephila inaurata madagascariensis</name>
    <dbReference type="NCBI Taxonomy" id="2747483"/>
    <lineage>
        <taxon>Eukaryota</taxon>
        <taxon>Metazoa</taxon>
        <taxon>Ecdysozoa</taxon>
        <taxon>Arthropoda</taxon>
        <taxon>Chelicerata</taxon>
        <taxon>Arachnida</taxon>
        <taxon>Araneae</taxon>
        <taxon>Araneomorphae</taxon>
        <taxon>Entelegynae</taxon>
        <taxon>Araneoidea</taxon>
        <taxon>Nephilidae</taxon>
        <taxon>Trichonephila</taxon>
        <taxon>Trichonephila inaurata</taxon>
    </lineage>
</organism>
<proteinExistence type="predicted"/>
<evidence type="ECO:0000313" key="2">
    <source>
        <dbReference type="Proteomes" id="UP000886998"/>
    </source>
</evidence>
<sequence>MINSTTRRSYDDDHISRRAFNDWKGLTRLRRSSTHHLDRDIRKEILLEHFSLGIHHEPILPIRPPAEAEINLNLLVSFSKKESTQTLLKKGVDTIHSLSHGNCAIIFADGPSDNSFTRGGVGIQLIHPSGAYAELKIPTGQIVSNFSLSIVN</sequence>